<protein>
    <recommendedName>
        <fullName evidence="1">Penicillin-binding protein transpeptidase domain-containing protein</fullName>
    </recommendedName>
</protein>
<evidence type="ECO:0000259" key="1">
    <source>
        <dbReference type="Pfam" id="PF00905"/>
    </source>
</evidence>
<accession>A0A975J1D8</accession>
<gene>
    <name evidence="2" type="ORF">KBB96_04980</name>
</gene>
<proteinExistence type="predicted"/>
<evidence type="ECO:0000313" key="2">
    <source>
        <dbReference type="EMBL" id="QUE52246.1"/>
    </source>
</evidence>
<dbReference type="SUPFAM" id="SSF56601">
    <property type="entry name" value="beta-lactamase/transpeptidase-like"/>
    <property type="match status" value="1"/>
</dbReference>
<dbReference type="KEGG" id="lamb:KBB96_04980"/>
<evidence type="ECO:0000313" key="3">
    <source>
        <dbReference type="Proteomes" id="UP000676169"/>
    </source>
</evidence>
<feature type="domain" description="Penicillin-binding protein transpeptidase" evidence="1">
    <location>
        <begin position="32"/>
        <end position="138"/>
    </location>
</feature>
<dbReference type="Pfam" id="PF00905">
    <property type="entry name" value="Transpeptidase"/>
    <property type="match status" value="1"/>
</dbReference>
<sequence>MNGDGVKSGVEGQRFIVVRGGPLRGDEALSAAKFPIASLFKVVIAYAALESDKITLDEAVSCPDALPKAGKTEFTLSEAMLHSSNDFFKLLLNRLTPDELRLAIDELRFPSLPSIDQSIEEEWADLWRGGNIQASPQEVFLFTRGLGELARLSSKEAFISCLRRSEADLAGGVYGKTGTWGGAAWCTGFSLDPVSNALPDVVTVLVTYTVPHWQDAHARAMQLFHEELKSSLG</sequence>
<dbReference type="Gene3D" id="3.40.710.10">
    <property type="entry name" value="DD-peptidase/beta-lactamase superfamily"/>
    <property type="match status" value="1"/>
</dbReference>
<keyword evidence="3" id="KW-1185">Reference proteome</keyword>
<dbReference type="EMBL" id="CP073100">
    <property type="protein sequence ID" value="QUE52246.1"/>
    <property type="molecule type" value="Genomic_DNA"/>
</dbReference>
<dbReference type="InterPro" id="IPR001460">
    <property type="entry name" value="PCN-bd_Tpept"/>
</dbReference>
<name>A0A975J1D8_9BACT</name>
<dbReference type="InterPro" id="IPR012338">
    <property type="entry name" value="Beta-lactam/transpept-like"/>
</dbReference>
<reference evidence="2" key="1">
    <citation type="submission" date="2021-04" db="EMBL/GenBank/DDBJ databases">
        <title>Luteolibacter sp. 32A isolated from the skin of an Anderson's salamander (Ambystoma andersonii).</title>
        <authorList>
            <person name="Spergser J."/>
            <person name="Busse H.-J."/>
        </authorList>
    </citation>
    <scope>NUCLEOTIDE SEQUENCE</scope>
    <source>
        <strain evidence="2">32A</strain>
    </source>
</reference>
<dbReference type="GO" id="GO:0008658">
    <property type="term" value="F:penicillin binding"/>
    <property type="evidence" value="ECO:0007669"/>
    <property type="project" value="InterPro"/>
</dbReference>
<organism evidence="2 3">
    <name type="scientific">Luteolibacter ambystomatis</name>
    <dbReference type="NCBI Taxonomy" id="2824561"/>
    <lineage>
        <taxon>Bacteria</taxon>
        <taxon>Pseudomonadati</taxon>
        <taxon>Verrucomicrobiota</taxon>
        <taxon>Verrucomicrobiia</taxon>
        <taxon>Verrucomicrobiales</taxon>
        <taxon>Verrucomicrobiaceae</taxon>
        <taxon>Luteolibacter</taxon>
    </lineage>
</organism>
<dbReference type="RefSeq" id="WP_211633009.1">
    <property type="nucleotide sequence ID" value="NZ_CP073100.1"/>
</dbReference>
<dbReference type="Proteomes" id="UP000676169">
    <property type="component" value="Chromosome"/>
</dbReference>
<dbReference type="AlphaFoldDB" id="A0A975J1D8"/>